<evidence type="ECO:0000256" key="4">
    <source>
        <dbReference type="ARBA" id="ARBA00022692"/>
    </source>
</evidence>
<dbReference type="GO" id="GO:0005886">
    <property type="term" value="C:plasma membrane"/>
    <property type="evidence" value="ECO:0007669"/>
    <property type="project" value="UniProtKB-SubCell"/>
</dbReference>
<evidence type="ECO:0000256" key="10">
    <source>
        <dbReference type="SAM" id="SignalP"/>
    </source>
</evidence>
<evidence type="ECO:0000313" key="11">
    <source>
        <dbReference type="EMBL" id="PLW78222.1"/>
    </source>
</evidence>
<sequence length="538" mass="57834">MSLPRALIACLFFLFAAPVAVSAQEVDLPGSIAQLAQGKLKDRAAKVEILLKSGDPRVATVLNQLAEGTLYYRKSDKKVFLTEKTGKTYALTDPLTGEEIKDQSKSNLKKIKANNSLRRTIRDGLSLFALSSSDPDERMQAAETVFKSKDPIALPLIEARLLKEEIAEILSLLNQAKSAIVLSSADMPDTAKLEAISILRTMGGRGALTLLSAVEAAPKSAVAQATQLAITSIERRLSIWDAVQNIWYGLSLGSVLLLASIGLAITFGVMGVINMAHGEMVMIGAYTTFAVQQAVQIFAPGLTDYSLLLALPAAFLAAGLVGLILERGIIRFLYGRPLETLLATWGVSLVLQQTVRTIFGPSNKEVVNPSWMSGAVELAGLSLTWNRIWIFFFALAVFGLLFLLLKRTPMGLQMRAVTQNRKMASSMGIRTPWVDAFTFALGSGIAGVAGVALSQIGNVSPNLGQSYIIDSFMVVVFGGVGNLWGTLIGAITLGVANKFLEPFAGAVLGKIFVLVFIILFIQKRPRGLFALKGRSVEQ</sequence>
<evidence type="ECO:0000256" key="2">
    <source>
        <dbReference type="ARBA" id="ARBA00022448"/>
    </source>
</evidence>
<proteinExistence type="inferred from homology"/>
<evidence type="ECO:0000256" key="1">
    <source>
        <dbReference type="ARBA" id="ARBA00004651"/>
    </source>
</evidence>
<feature type="transmembrane region" description="Helical" evidence="9">
    <location>
        <begin position="246"/>
        <end position="273"/>
    </location>
</feature>
<name>A0A2N5XUM7_9HYPH</name>
<feature type="chain" id="PRO_5014620108" evidence="10">
    <location>
        <begin position="24"/>
        <end position="538"/>
    </location>
</feature>
<accession>A0A2N5XUM7</accession>
<dbReference type="RefSeq" id="WP_101532719.1">
    <property type="nucleotide sequence ID" value="NZ_JBFHIU010000040.1"/>
</dbReference>
<organism evidence="11 12">
    <name type="scientific">Cohaesibacter celericrescens</name>
    <dbReference type="NCBI Taxonomy" id="2067669"/>
    <lineage>
        <taxon>Bacteria</taxon>
        <taxon>Pseudomonadati</taxon>
        <taxon>Pseudomonadota</taxon>
        <taxon>Alphaproteobacteria</taxon>
        <taxon>Hyphomicrobiales</taxon>
        <taxon>Cohaesibacteraceae</taxon>
    </lineage>
</organism>
<dbReference type="EMBL" id="PKUQ01000009">
    <property type="protein sequence ID" value="PLW78222.1"/>
    <property type="molecule type" value="Genomic_DNA"/>
</dbReference>
<feature type="signal peptide" evidence="10">
    <location>
        <begin position="1"/>
        <end position="23"/>
    </location>
</feature>
<evidence type="ECO:0000256" key="8">
    <source>
        <dbReference type="ARBA" id="ARBA00037998"/>
    </source>
</evidence>
<keyword evidence="6 9" id="KW-1133">Transmembrane helix</keyword>
<feature type="transmembrane region" description="Helical" evidence="9">
    <location>
        <begin position="472"/>
        <end position="496"/>
    </location>
</feature>
<dbReference type="OrthoDB" id="9807115at2"/>
<evidence type="ECO:0000313" key="12">
    <source>
        <dbReference type="Proteomes" id="UP000234881"/>
    </source>
</evidence>
<keyword evidence="10" id="KW-0732">Signal</keyword>
<dbReference type="InterPro" id="IPR017779">
    <property type="entry name" value="ABC_UrtB_bac"/>
</dbReference>
<dbReference type="InterPro" id="IPR001851">
    <property type="entry name" value="ABC_transp_permease"/>
</dbReference>
<dbReference type="AlphaFoldDB" id="A0A2N5XUM7"/>
<comment type="caution">
    <text evidence="11">The sequence shown here is derived from an EMBL/GenBank/DDBJ whole genome shotgun (WGS) entry which is preliminary data.</text>
</comment>
<reference evidence="11 12" key="1">
    <citation type="submission" date="2018-01" db="EMBL/GenBank/DDBJ databases">
        <title>The draft genome sequence of Cohaesibacter sp. H1304.</title>
        <authorList>
            <person name="Wang N.-N."/>
            <person name="Du Z.-J."/>
        </authorList>
    </citation>
    <scope>NUCLEOTIDE SEQUENCE [LARGE SCALE GENOMIC DNA]</scope>
    <source>
        <strain evidence="11 12">H1304</strain>
    </source>
</reference>
<comment type="similarity">
    <text evidence="8">Belongs to the binding-protein-dependent transport system permease family. LivHM subfamily.</text>
</comment>
<dbReference type="Pfam" id="PF02653">
    <property type="entry name" value="BPD_transp_2"/>
    <property type="match status" value="1"/>
</dbReference>
<keyword evidence="7 9" id="KW-0472">Membrane</keyword>
<feature type="transmembrane region" description="Helical" evidence="9">
    <location>
        <begin position="337"/>
        <end position="355"/>
    </location>
</feature>
<keyword evidence="12" id="KW-1185">Reference proteome</keyword>
<dbReference type="GO" id="GO:0006865">
    <property type="term" value="P:amino acid transport"/>
    <property type="evidence" value="ECO:0007669"/>
    <property type="project" value="UniProtKB-KW"/>
</dbReference>
<evidence type="ECO:0000256" key="3">
    <source>
        <dbReference type="ARBA" id="ARBA00022475"/>
    </source>
</evidence>
<keyword evidence="3" id="KW-1003">Cell membrane</keyword>
<keyword evidence="2" id="KW-0813">Transport</keyword>
<feature type="transmembrane region" description="Helical" evidence="9">
    <location>
        <begin position="305"/>
        <end position="325"/>
    </location>
</feature>
<gene>
    <name evidence="11" type="primary">urtB</name>
    <name evidence="11" type="ORF">C0081_05035</name>
</gene>
<feature type="transmembrane region" description="Helical" evidence="9">
    <location>
        <begin position="280"/>
        <end position="299"/>
    </location>
</feature>
<feature type="transmembrane region" description="Helical" evidence="9">
    <location>
        <begin position="503"/>
        <end position="521"/>
    </location>
</feature>
<feature type="transmembrane region" description="Helical" evidence="9">
    <location>
        <begin position="432"/>
        <end position="452"/>
    </location>
</feature>
<dbReference type="CDD" id="cd06582">
    <property type="entry name" value="TM_PBP1_LivH_like"/>
    <property type="match status" value="1"/>
</dbReference>
<dbReference type="GO" id="GO:0022857">
    <property type="term" value="F:transmembrane transporter activity"/>
    <property type="evidence" value="ECO:0007669"/>
    <property type="project" value="InterPro"/>
</dbReference>
<evidence type="ECO:0000256" key="6">
    <source>
        <dbReference type="ARBA" id="ARBA00022989"/>
    </source>
</evidence>
<feature type="transmembrane region" description="Helical" evidence="9">
    <location>
        <begin position="388"/>
        <end position="405"/>
    </location>
</feature>
<evidence type="ECO:0000256" key="7">
    <source>
        <dbReference type="ARBA" id="ARBA00023136"/>
    </source>
</evidence>
<dbReference type="PANTHER" id="PTHR11795:SF447">
    <property type="entry name" value="ABC TRANSPORTER PERMEASE PROTEIN"/>
    <property type="match status" value="1"/>
</dbReference>
<protein>
    <submittedName>
        <fullName evidence="11">Urea ABC transporter permease subunit UrtB</fullName>
    </submittedName>
</protein>
<evidence type="ECO:0000256" key="9">
    <source>
        <dbReference type="SAM" id="Phobius"/>
    </source>
</evidence>
<keyword evidence="5" id="KW-0029">Amino-acid transport</keyword>
<comment type="subcellular location">
    <subcellularLocation>
        <location evidence="1">Cell membrane</location>
        <topology evidence="1">Multi-pass membrane protein</topology>
    </subcellularLocation>
</comment>
<dbReference type="PANTHER" id="PTHR11795">
    <property type="entry name" value="BRANCHED-CHAIN AMINO ACID TRANSPORT SYSTEM PERMEASE PROTEIN LIVH"/>
    <property type="match status" value="1"/>
</dbReference>
<dbReference type="InterPro" id="IPR052157">
    <property type="entry name" value="BCAA_transport_permease"/>
</dbReference>
<dbReference type="Proteomes" id="UP000234881">
    <property type="component" value="Unassembled WGS sequence"/>
</dbReference>
<dbReference type="NCBIfam" id="TIGR03409">
    <property type="entry name" value="urea_trans_UrtB"/>
    <property type="match status" value="1"/>
</dbReference>
<keyword evidence="4 9" id="KW-0812">Transmembrane</keyword>
<evidence type="ECO:0000256" key="5">
    <source>
        <dbReference type="ARBA" id="ARBA00022970"/>
    </source>
</evidence>